<protein>
    <submittedName>
        <fullName evidence="1">Uncharacterized protein</fullName>
    </submittedName>
</protein>
<feature type="non-terminal residue" evidence="1">
    <location>
        <position position="90"/>
    </location>
</feature>
<evidence type="ECO:0000313" key="2">
    <source>
        <dbReference type="Proteomes" id="UP000230959"/>
    </source>
</evidence>
<dbReference type="EMBL" id="PFER01000018">
    <property type="protein sequence ID" value="PJE73699.1"/>
    <property type="molecule type" value="Genomic_DNA"/>
</dbReference>
<comment type="caution">
    <text evidence="1">The sequence shown here is derived from an EMBL/GenBank/DDBJ whole genome shotgun (WGS) entry which is preliminary data.</text>
</comment>
<reference evidence="2" key="1">
    <citation type="submission" date="2017-09" db="EMBL/GenBank/DDBJ databases">
        <title>Depth-based differentiation of microbial function through sediment-hosted aquifers and enrichment of novel symbionts in the deep terrestrial subsurface.</title>
        <authorList>
            <person name="Probst A.J."/>
            <person name="Ladd B."/>
            <person name="Jarett J.K."/>
            <person name="Geller-Mcgrath D.E."/>
            <person name="Sieber C.M.K."/>
            <person name="Emerson J.B."/>
            <person name="Anantharaman K."/>
            <person name="Thomas B.C."/>
            <person name="Malmstrom R."/>
            <person name="Stieglmeier M."/>
            <person name="Klingl A."/>
            <person name="Woyke T."/>
            <person name="Ryan C.M."/>
            <person name="Banfield J.F."/>
        </authorList>
    </citation>
    <scope>NUCLEOTIDE SEQUENCE [LARGE SCALE GENOMIC DNA]</scope>
</reference>
<name>A0A2M8LAQ3_9BACT</name>
<accession>A0A2M8LAQ3</accession>
<proteinExistence type="predicted"/>
<dbReference type="AlphaFoldDB" id="A0A2M8LAQ3"/>
<evidence type="ECO:0000313" key="1">
    <source>
        <dbReference type="EMBL" id="PJE73699.1"/>
    </source>
</evidence>
<gene>
    <name evidence="1" type="ORF">COV02_01130</name>
</gene>
<organism evidence="1 2">
    <name type="scientific">Candidatus Terrybacteria bacterium CG10_big_fil_rev_8_21_14_0_10_41_10</name>
    <dbReference type="NCBI Taxonomy" id="1975026"/>
    <lineage>
        <taxon>Bacteria</taxon>
        <taxon>Candidatus Terryibacteriota</taxon>
    </lineage>
</organism>
<dbReference type="Proteomes" id="UP000230959">
    <property type="component" value="Unassembled WGS sequence"/>
</dbReference>
<sequence length="90" mass="10417">MYNCAFCSAARSLNRETPVRERDTRSVANEVAMICEIYQNVDSVRVLDDLFLRNAQSVERAVRIFEHVPVTWRAMAHVLSFYKLSDAHLL</sequence>